<dbReference type="OrthoDB" id="6402073at2"/>
<dbReference type="EMBL" id="WJIE01000042">
    <property type="protein sequence ID" value="MRG98618.1"/>
    <property type="molecule type" value="Genomic_DNA"/>
</dbReference>
<protein>
    <submittedName>
        <fullName evidence="2">DUF4145 domain-containing protein</fullName>
    </submittedName>
</protein>
<dbReference type="RefSeq" id="WP_153825383.1">
    <property type="nucleotide sequence ID" value="NZ_WJIE01000042.1"/>
</dbReference>
<accession>A0A6N7Q2P3</accession>
<feature type="domain" description="DUF4145" evidence="1">
    <location>
        <begin position="117"/>
        <end position="220"/>
    </location>
</feature>
<reference evidence="2 3" key="1">
    <citation type="submission" date="2019-10" db="EMBL/GenBank/DDBJ databases">
        <title>A soil myxobacterium in the family Polyangiaceae.</title>
        <authorList>
            <person name="Li Y."/>
            <person name="Wang J."/>
        </authorList>
    </citation>
    <scope>NUCLEOTIDE SEQUENCE [LARGE SCALE GENOMIC DNA]</scope>
    <source>
        <strain evidence="2 3">DSM 14734</strain>
    </source>
</reference>
<dbReference type="AlphaFoldDB" id="A0A6N7Q2P3"/>
<dbReference type="Proteomes" id="UP000440224">
    <property type="component" value="Unassembled WGS sequence"/>
</dbReference>
<sequence>MAKIQSFAVKSFCCRCGGLTNHTVLREESRHRTQDKEPDLSVEFATEQCQIVACGGCDGLSFRRVVTCSEDYDQETGMPVETVEWFPSKPVAVESEASLPIRRFPHLPETPKRIYRETVGAFNNELYTLAAGGLRAAVEAICLDNGITEGPVEEVDKSGAPVVRRKSNLQGKIGGLAEGELLTKKHADVLHAHRYMGNEALHELEMPDPDDLKEAIEILEHTFTTIYELKHRGDALKLGRS</sequence>
<name>A0A6N7Q2P3_9BACT</name>
<organism evidence="2 3">
    <name type="scientific">Polyangium spumosum</name>
    <dbReference type="NCBI Taxonomy" id="889282"/>
    <lineage>
        <taxon>Bacteria</taxon>
        <taxon>Pseudomonadati</taxon>
        <taxon>Myxococcota</taxon>
        <taxon>Polyangia</taxon>
        <taxon>Polyangiales</taxon>
        <taxon>Polyangiaceae</taxon>
        <taxon>Polyangium</taxon>
    </lineage>
</organism>
<keyword evidence="3" id="KW-1185">Reference proteome</keyword>
<comment type="caution">
    <text evidence="2">The sequence shown here is derived from an EMBL/GenBank/DDBJ whole genome shotgun (WGS) entry which is preliminary data.</text>
</comment>
<evidence type="ECO:0000313" key="3">
    <source>
        <dbReference type="Proteomes" id="UP000440224"/>
    </source>
</evidence>
<dbReference type="Pfam" id="PF13643">
    <property type="entry name" value="DUF4145"/>
    <property type="match status" value="1"/>
</dbReference>
<proteinExistence type="predicted"/>
<evidence type="ECO:0000313" key="2">
    <source>
        <dbReference type="EMBL" id="MRG98618.1"/>
    </source>
</evidence>
<evidence type="ECO:0000259" key="1">
    <source>
        <dbReference type="Pfam" id="PF13643"/>
    </source>
</evidence>
<dbReference type="InterPro" id="IPR025285">
    <property type="entry name" value="DUF4145"/>
</dbReference>
<gene>
    <name evidence="2" type="ORF">GF068_42915</name>
</gene>